<reference evidence="2" key="1">
    <citation type="journal article" date="2023" name="G3 (Bethesda)">
        <title>Genome assembly and association tests identify interacting loci associated with vigor, precocity, and sex in interspecific pistachio rootstocks.</title>
        <authorList>
            <person name="Palmer W."/>
            <person name="Jacygrad E."/>
            <person name="Sagayaradj S."/>
            <person name="Cavanaugh K."/>
            <person name="Han R."/>
            <person name="Bertier L."/>
            <person name="Beede B."/>
            <person name="Kafkas S."/>
            <person name="Golino D."/>
            <person name="Preece J."/>
            <person name="Michelmore R."/>
        </authorList>
    </citation>
    <scope>NUCLEOTIDE SEQUENCE [LARGE SCALE GENOMIC DNA]</scope>
</reference>
<sequence length="105" mass="11445">MEVSRISGVIITPEYNECRNLHCLLLYSVEGGLVQDALVDLTRGASEEIDMRSAQAQIDLASGRLWSQLLRFKQEGFLLGVGSPSGSDVHISSSGIVGMLTQYCR</sequence>
<accession>A0ACC0X6B8</accession>
<evidence type="ECO:0000313" key="1">
    <source>
        <dbReference type="EMBL" id="KAJ0011207.1"/>
    </source>
</evidence>
<organism evidence="1 2">
    <name type="scientific">Pistacia integerrima</name>
    <dbReference type="NCBI Taxonomy" id="434235"/>
    <lineage>
        <taxon>Eukaryota</taxon>
        <taxon>Viridiplantae</taxon>
        <taxon>Streptophyta</taxon>
        <taxon>Embryophyta</taxon>
        <taxon>Tracheophyta</taxon>
        <taxon>Spermatophyta</taxon>
        <taxon>Magnoliopsida</taxon>
        <taxon>eudicotyledons</taxon>
        <taxon>Gunneridae</taxon>
        <taxon>Pentapetalae</taxon>
        <taxon>rosids</taxon>
        <taxon>malvids</taxon>
        <taxon>Sapindales</taxon>
        <taxon>Anacardiaceae</taxon>
        <taxon>Pistacia</taxon>
    </lineage>
</organism>
<name>A0ACC0X6B8_9ROSI</name>
<comment type="caution">
    <text evidence="1">The sequence shown here is derived from an EMBL/GenBank/DDBJ whole genome shotgun (WGS) entry which is preliminary data.</text>
</comment>
<proteinExistence type="predicted"/>
<dbReference type="EMBL" id="CM047749">
    <property type="protein sequence ID" value="KAJ0011207.1"/>
    <property type="molecule type" value="Genomic_DNA"/>
</dbReference>
<protein>
    <submittedName>
        <fullName evidence="1">Uncharacterized protein</fullName>
    </submittedName>
</protein>
<gene>
    <name evidence="1" type="ORF">Pint_32990</name>
</gene>
<keyword evidence="2" id="KW-1185">Reference proteome</keyword>
<dbReference type="Proteomes" id="UP001163603">
    <property type="component" value="Chromosome 14"/>
</dbReference>
<evidence type="ECO:0000313" key="2">
    <source>
        <dbReference type="Proteomes" id="UP001163603"/>
    </source>
</evidence>